<dbReference type="PANTHER" id="PTHR37422">
    <property type="entry name" value="TEICHURONIC ACID BIOSYNTHESIS PROTEIN TUAE"/>
    <property type="match status" value="1"/>
</dbReference>
<keyword evidence="4 5" id="KW-0472">Membrane</keyword>
<feature type="transmembrane region" description="Helical" evidence="5">
    <location>
        <begin position="12"/>
        <end position="29"/>
    </location>
</feature>
<dbReference type="InterPro" id="IPR051533">
    <property type="entry name" value="WaaL-like"/>
</dbReference>
<feature type="transmembrane region" description="Helical" evidence="5">
    <location>
        <begin position="195"/>
        <end position="212"/>
    </location>
</feature>
<evidence type="ECO:0000256" key="3">
    <source>
        <dbReference type="ARBA" id="ARBA00022989"/>
    </source>
</evidence>
<keyword evidence="3 5" id="KW-1133">Transmembrane helix</keyword>
<evidence type="ECO:0000256" key="5">
    <source>
        <dbReference type="SAM" id="Phobius"/>
    </source>
</evidence>
<feature type="transmembrane region" description="Helical" evidence="5">
    <location>
        <begin position="118"/>
        <end position="138"/>
    </location>
</feature>
<feature type="transmembrane region" description="Helical" evidence="5">
    <location>
        <begin position="218"/>
        <end position="235"/>
    </location>
</feature>
<evidence type="ECO:0000256" key="1">
    <source>
        <dbReference type="ARBA" id="ARBA00004141"/>
    </source>
</evidence>
<evidence type="ECO:0000256" key="4">
    <source>
        <dbReference type="ARBA" id="ARBA00023136"/>
    </source>
</evidence>
<dbReference type="GO" id="GO:0016020">
    <property type="term" value="C:membrane"/>
    <property type="evidence" value="ECO:0007669"/>
    <property type="project" value="UniProtKB-SubCell"/>
</dbReference>
<evidence type="ECO:0000259" key="6">
    <source>
        <dbReference type="Pfam" id="PF04932"/>
    </source>
</evidence>
<organism evidence="7">
    <name type="scientific">hydrothermal vent metagenome</name>
    <dbReference type="NCBI Taxonomy" id="652676"/>
    <lineage>
        <taxon>unclassified sequences</taxon>
        <taxon>metagenomes</taxon>
        <taxon>ecological metagenomes</taxon>
    </lineage>
</organism>
<sequence>MKAVEQNRSQNNNLDVVFLLLLGVVASFAIPKLNAPMAGLLFAVQLFVLLKNIKIDFKTTRYFWALMGLFTLSLVGMLYTENMPRGVDMIGRQISFLLFPVFYATYRVKNFSILFKTYCIFICVMILVCEVDTIYRFFYKSDTFPLTLDLFLSYRYTGAELTKSIGLHNAYFGMYILFSNVLLLSWMIKTARSRIFLGLFLLVCLQSVFLLQMVAKTAIIMNLIIVGASMVYILIKQKKLKLLFFSGFLLVLIGLFSYSYLKLPLERITERFEELNKGENTERETRVKLWKSALPIIKENLVVGVGTGDVEDQLHAAYKKNELLSKSNIHNQFLDYLMRYGLVGLLVFLSILGYALVHAIKTANYIYFCFTLIIIGCCFTENIFSRQWGITFYACFNYLLYTFAKKQ</sequence>
<dbReference type="AlphaFoldDB" id="A0A3B0UA29"/>
<proteinExistence type="predicted"/>
<evidence type="ECO:0000313" key="7">
    <source>
        <dbReference type="EMBL" id="VAW17554.1"/>
    </source>
</evidence>
<feature type="transmembrane region" description="Helical" evidence="5">
    <location>
        <begin position="364"/>
        <end position="382"/>
    </location>
</feature>
<comment type="subcellular location">
    <subcellularLocation>
        <location evidence="1">Membrane</location>
        <topology evidence="1">Multi-pass membrane protein</topology>
    </subcellularLocation>
</comment>
<gene>
    <name evidence="7" type="ORF">MNBD_BACTEROID03-1955</name>
</gene>
<keyword evidence="2 5" id="KW-0812">Transmembrane</keyword>
<feature type="transmembrane region" description="Helical" evidence="5">
    <location>
        <begin position="170"/>
        <end position="188"/>
    </location>
</feature>
<accession>A0A3B0UA29</accession>
<reference evidence="7" key="1">
    <citation type="submission" date="2018-06" db="EMBL/GenBank/DDBJ databases">
        <authorList>
            <person name="Zhirakovskaya E."/>
        </authorList>
    </citation>
    <scope>NUCLEOTIDE SEQUENCE</scope>
</reference>
<feature type="transmembrane region" description="Helical" evidence="5">
    <location>
        <begin position="62"/>
        <end position="80"/>
    </location>
</feature>
<dbReference type="Pfam" id="PF04932">
    <property type="entry name" value="Wzy_C"/>
    <property type="match status" value="1"/>
</dbReference>
<name>A0A3B0UA29_9ZZZZ</name>
<feature type="transmembrane region" description="Helical" evidence="5">
    <location>
        <begin position="35"/>
        <end position="50"/>
    </location>
</feature>
<dbReference type="InterPro" id="IPR007016">
    <property type="entry name" value="O-antigen_ligase-rel_domated"/>
</dbReference>
<feature type="domain" description="O-antigen ligase-related" evidence="6">
    <location>
        <begin position="223"/>
        <end position="349"/>
    </location>
</feature>
<feature type="transmembrane region" description="Helical" evidence="5">
    <location>
        <begin position="337"/>
        <end position="357"/>
    </location>
</feature>
<protein>
    <recommendedName>
        <fullName evidence="6">O-antigen ligase-related domain-containing protein</fullName>
    </recommendedName>
</protein>
<dbReference type="EMBL" id="UOEL01000144">
    <property type="protein sequence ID" value="VAW17554.1"/>
    <property type="molecule type" value="Genomic_DNA"/>
</dbReference>
<dbReference type="PANTHER" id="PTHR37422:SF17">
    <property type="entry name" value="O-ANTIGEN LIGASE"/>
    <property type="match status" value="1"/>
</dbReference>
<evidence type="ECO:0000256" key="2">
    <source>
        <dbReference type="ARBA" id="ARBA00022692"/>
    </source>
</evidence>
<feature type="transmembrane region" description="Helical" evidence="5">
    <location>
        <begin position="86"/>
        <end position="106"/>
    </location>
</feature>
<feature type="transmembrane region" description="Helical" evidence="5">
    <location>
        <begin position="242"/>
        <end position="261"/>
    </location>
</feature>